<feature type="transmembrane region" description="Helical" evidence="5">
    <location>
        <begin position="20"/>
        <end position="39"/>
    </location>
</feature>
<proteinExistence type="predicted"/>
<keyword evidence="4 5" id="KW-0472">Membrane</keyword>
<dbReference type="KEGG" id="faa:HMPREF0389_01400"/>
<dbReference type="AlphaFoldDB" id="D6GTG2"/>
<dbReference type="InterPro" id="IPR012340">
    <property type="entry name" value="NA-bd_OB-fold"/>
</dbReference>
<comment type="subcellular location">
    <subcellularLocation>
        <location evidence="1">Membrane</location>
        <topology evidence="1">Multi-pass membrane protein</topology>
    </subcellularLocation>
</comment>
<dbReference type="InterPro" id="IPR002810">
    <property type="entry name" value="NfeD-like_C"/>
</dbReference>
<dbReference type="STRING" id="546269.HMPREF0389_01400"/>
<protein>
    <submittedName>
        <fullName evidence="7">Nodulation efficiency protein D</fullName>
    </submittedName>
</protein>
<evidence type="ECO:0000259" key="6">
    <source>
        <dbReference type="Pfam" id="PF01957"/>
    </source>
</evidence>
<organism evidence="7 8">
    <name type="scientific">Filifactor alocis (strain ATCC 35896 / CCUG 47790 / D40 B5)</name>
    <name type="common">Fusobacterium alocis</name>
    <dbReference type="NCBI Taxonomy" id="546269"/>
    <lineage>
        <taxon>Bacteria</taxon>
        <taxon>Bacillati</taxon>
        <taxon>Bacillota</taxon>
        <taxon>Clostridia</taxon>
        <taxon>Peptostreptococcales</taxon>
        <taxon>Filifactoraceae</taxon>
        <taxon>Filifactor</taxon>
    </lineage>
</organism>
<evidence type="ECO:0000256" key="4">
    <source>
        <dbReference type="ARBA" id="ARBA00023136"/>
    </source>
</evidence>
<sequence length="177" mass="19477">MYMNSIVLLKFMESANYIGFFGDTVNILLISLGLLLICIELFIPGGIAGAIGCCIVFLTILFRTNSLSDFFIVLFMVTLIAIGICCLIWRIIPKEIRNRTLYLQTDLSKKEGYSPAPERGGYLNQEGVTKSILRPSGKIQIGSEILDAQAEQAFIEAGKPVIVIGVEGSQLIVRELL</sequence>
<dbReference type="GO" id="GO:0005886">
    <property type="term" value="C:plasma membrane"/>
    <property type="evidence" value="ECO:0007669"/>
    <property type="project" value="TreeGrafter"/>
</dbReference>
<evidence type="ECO:0000256" key="3">
    <source>
        <dbReference type="ARBA" id="ARBA00022989"/>
    </source>
</evidence>
<evidence type="ECO:0000256" key="5">
    <source>
        <dbReference type="SAM" id="Phobius"/>
    </source>
</evidence>
<gene>
    <name evidence="7" type="ordered locus">HMPREF0389_01400</name>
</gene>
<evidence type="ECO:0000256" key="2">
    <source>
        <dbReference type="ARBA" id="ARBA00022692"/>
    </source>
</evidence>
<evidence type="ECO:0000313" key="7">
    <source>
        <dbReference type="EMBL" id="EFE27769.1"/>
    </source>
</evidence>
<dbReference type="Proteomes" id="UP000007468">
    <property type="component" value="Chromosome"/>
</dbReference>
<evidence type="ECO:0000313" key="8">
    <source>
        <dbReference type="Proteomes" id="UP000007468"/>
    </source>
</evidence>
<keyword evidence="3 5" id="KW-1133">Transmembrane helix</keyword>
<evidence type="ECO:0000256" key="1">
    <source>
        <dbReference type="ARBA" id="ARBA00004141"/>
    </source>
</evidence>
<dbReference type="eggNOG" id="COG1030">
    <property type="taxonomic scope" value="Bacteria"/>
</dbReference>
<name>D6GTG2_FILAD</name>
<feature type="domain" description="NfeD-like C-terminal" evidence="6">
    <location>
        <begin position="121"/>
        <end position="174"/>
    </location>
</feature>
<dbReference type="EMBL" id="CP002390">
    <property type="protein sequence ID" value="EFE27769.1"/>
    <property type="molecule type" value="Genomic_DNA"/>
</dbReference>
<accession>D6GTG2</accession>
<reference evidence="8" key="1">
    <citation type="submission" date="2010-12" db="EMBL/GenBank/DDBJ databases">
        <title>The genome sequence of Filifactor alocis strain ATCC 35896.</title>
        <authorList>
            <consortium name="The Broad Institute Genome Sequencing Platform"/>
            <person name="Ward D."/>
            <person name="Earl A."/>
            <person name="Feldgarden M."/>
            <person name="Young S.K."/>
            <person name="Gargeya S."/>
            <person name="Zeng Q."/>
            <person name="Alvarado L."/>
            <person name="Berlin A."/>
            <person name="Bochicchio J."/>
            <person name="Chapman S.B."/>
            <person name="Chen Z."/>
            <person name="Freedman E."/>
            <person name="Gellesch M."/>
            <person name="Goldberg J."/>
            <person name="Griggs A."/>
            <person name="Gujja S."/>
            <person name="Heilman E."/>
            <person name="Heiman D."/>
            <person name="Howarth C."/>
            <person name="Mehta T."/>
            <person name="Neiman D."/>
            <person name="Pearson M."/>
            <person name="Roberts A."/>
            <person name="Saif S."/>
            <person name="Shea T."/>
            <person name="Shenoy N."/>
            <person name="Sisk P."/>
            <person name="Stolte C."/>
            <person name="Sykes S."/>
            <person name="White J."/>
            <person name="Yandava C."/>
            <person name="Izard J."/>
            <person name="Blanton J.M."/>
            <person name="Baranova O.V."/>
            <person name="Tanner A.C."/>
            <person name="Dewhirst F.E."/>
            <person name="Haas B."/>
            <person name="Nusbaum C."/>
            <person name="Birren B."/>
        </authorList>
    </citation>
    <scope>NUCLEOTIDE SEQUENCE [LARGE SCALE GENOMIC DNA]</scope>
    <source>
        <strain evidence="8">ATCC 35896 / D40 B5</strain>
    </source>
</reference>
<dbReference type="Pfam" id="PF01957">
    <property type="entry name" value="NfeD"/>
    <property type="match status" value="1"/>
</dbReference>
<feature type="transmembrane region" description="Helical" evidence="5">
    <location>
        <begin position="46"/>
        <end position="64"/>
    </location>
</feature>
<dbReference type="PANTHER" id="PTHR33507:SF3">
    <property type="entry name" value="INNER MEMBRANE PROTEIN YBBJ"/>
    <property type="match status" value="1"/>
</dbReference>
<feature type="transmembrane region" description="Helical" evidence="5">
    <location>
        <begin position="70"/>
        <end position="92"/>
    </location>
</feature>
<dbReference type="InterPro" id="IPR052165">
    <property type="entry name" value="Membrane_assoc_protease"/>
</dbReference>
<dbReference type="PANTHER" id="PTHR33507">
    <property type="entry name" value="INNER MEMBRANE PROTEIN YBBJ"/>
    <property type="match status" value="1"/>
</dbReference>
<keyword evidence="8" id="KW-1185">Reference proteome</keyword>
<dbReference type="Gene3D" id="2.40.50.140">
    <property type="entry name" value="Nucleic acid-binding proteins"/>
    <property type="match status" value="1"/>
</dbReference>
<keyword evidence="2 5" id="KW-0812">Transmembrane</keyword>